<dbReference type="AlphaFoldDB" id="A0A1B6MUP4"/>
<accession>A0A1B6MUP4</accession>
<reference evidence="1" key="1">
    <citation type="submission" date="2015-11" db="EMBL/GenBank/DDBJ databases">
        <title>De novo transcriptome assembly of four potential Pierce s Disease insect vectors from Arizona vineyards.</title>
        <authorList>
            <person name="Tassone E.E."/>
        </authorList>
    </citation>
    <scope>NUCLEOTIDE SEQUENCE</scope>
</reference>
<dbReference type="EMBL" id="GEBQ01000340">
    <property type="protein sequence ID" value="JAT39637.1"/>
    <property type="molecule type" value="Transcribed_RNA"/>
</dbReference>
<proteinExistence type="predicted"/>
<gene>
    <name evidence="1" type="ORF">g.3573</name>
</gene>
<name>A0A1B6MUP4_9HEMI</name>
<evidence type="ECO:0000313" key="1">
    <source>
        <dbReference type="EMBL" id="JAT39637.1"/>
    </source>
</evidence>
<organism evidence="1">
    <name type="scientific">Graphocephala atropunctata</name>
    <dbReference type="NCBI Taxonomy" id="36148"/>
    <lineage>
        <taxon>Eukaryota</taxon>
        <taxon>Metazoa</taxon>
        <taxon>Ecdysozoa</taxon>
        <taxon>Arthropoda</taxon>
        <taxon>Hexapoda</taxon>
        <taxon>Insecta</taxon>
        <taxon>Pterygota</taxon>
        <taxon>Neoptera</taxon>
        <taxon>Paraneoptera</taxon>
        <taxon>Hemiptera</taxon>
        <taxon>Auchenorrhyncha</taxon>
        <taxon>Membracoidea</taxon>
        <taxon>Cicadellidae</taxon>
        <taxon>Cicadellinae</taxon>
        <taxon>Cicadellini</taxon>
        <taxon>Graphocephala</taxon>
    </lineage>
</organism>
<protein>
    <submittedName>
        <fullName evidence="1">Uncharacterized protein</fullName>
    </submittedName>
</protein>
<feature type="non-terminal residue" evidence="1">
    <location>
        <position position="102"/>
    </location>
</feature>
<sequence length="102" mass="12396">MFGVPSFVHIEELHSCPSIKELIFFLWLWLQVRRLRTTHKVMMKWRDLTESMEDYHLSSQIKTFSYQPMGTYCWEIDLEEFDLSCTQRPTTSMPHERMFNTN</sequence>